<evidence type="ECO:0000256" key="3">
    <source>
        <dbReference type="ARBA" id="ARBA00023315"/>
    </source>
</evidence>
<organism evidence="6 7">
    <name type="scientific">Kroppenstedtia guangzhouensis</name>
    <dbReference type="NCBI Taxonomy" id="1274356"/>
    <lineage>
        <taxon>Bacteria</taxon>
        <taxon>Bacillati</taxon>
        <taxon>Bacillota</taxon>
        <taxon>Bacilli</taxon>
        <taxon>Bacillales</taxon>
        <taxon>Thermoactinomycetaceae</taxon>
        <taxon>Kroppenstedtia</taxon>
    </lineage>
</organism>
<evidence type="ECO:0000256" key="4">
    <source>
        <dbReference type="ARBA" id="ARBA00048462"/>
    </source>
</evidence>
<dbReference type="InterPro" id="IPR014043">
    <property type="entry name" value="Acyl_transferase_dom"/>
</dbReference>
<keyword evidence="2" id="KW-0808">Transferase</keyword>
<dbReference type="InterPro" id="IPR050858">
    <property type="entry name" value="Mal-CoA-ACP_Trans/PKS_FabD"/>
</dbReference>
<evidence type="ECO:0000256" key="2">
    <source>
        <dbReference type="ARBA" id="ARBA00022679"/>
    </source>
</evidence>
<sequence>MSSLVFMFPGVGSHYPGMGKYFYDHFSIARETFEEASDTLGTDMAALCMNKSRKADLDKLENSQTALVTVSVAAFRVFEQEIGLQPDAMLGYSLGEYSALCAAGAIGLADVLKLVHERGVIVSEHASSIDGTMAWVTNLAPEVVEQICMEVMATGEKVYVSAYDTPQKTSISGSKAAIRLAGEKVVEHGGIAIPLQMSGPFHSPLMQPAADRYRKRLLDVKMQPPAVPVVANQNGLLYDDAKSVLDNLYWQLVRPVRWLDSLRYLIREGMTTAVEVGPKDVLKYLMHAIDPNLSVCTYEKEKDIRKTKQALIVQESEYGEIISRCLTVVAGTKNHNTDPIDYERRVVIPFRQIQNRCEEWIASETLPKFSDVRAAIQMVQTALEAKRIRAEERERFLCEILNHKVLREHG</sequence>
<dbReference type="InterPro" id="IPR016036">
    <property type="entry name" value="Malonyl_transacylase_ACP-bd"/>
</dbReference>
<comment type="catalytic activity">
    <reaction evidence="4">
        <text>holo-[ACP] + malonyl-CoA = malonyl-[ACP] + CoA</text>
        <dbReference type="Rhea" id="RHEA:41792"/>
        <dbReference type="Rhea" id="RHEA-COMP:9623"/>
        <dbReference type="Rhea" id="RHEA-COMP:9685"/>
        <dbReference type="ChEBI" id="CHEBI:57287"/>
        <dbReference type="ChEBI" id="CHEBI:57384"/>
        <dbReference type="ChEBI" id="CHEBI:64479"/>
        <dbReference type="ChEBI" id="CHEBI:78449"/>
        <dbReference type="EC" id="2.3.1.39"/>
    </reaction>
</comment>
<dbReference type="Pfam" id="PF00698">
    <property type="entry name" value="Acyl_transf_1"/>
    <property type="match status" value="1"/>
</dbReference>
<dbReference type="InterPro" id="IPR016035">
    <property type="entry name" value="Acyl_Trfase/lysoPLipase"/>
</dbReference>
<gene>
    <name evidence="6" type="ORF">GCM10007416_07990</name>
</gene>
<dbReference type="SUPFAM" id="SSF55048">
    <property type="entry name" value="Probable ACP-binding domain of malonyl-CoA ACP transacylase"/>
    <property type="match status" value="1"/>
</dbReference>
<evidence type="ECO:0000313" key="6">
    <source>
        <dbReference type="EMBL" id="GGA37479.1"/>
    </source>
</evidence>
<evidence type="ECO:0000259" key="5">
    <source>
        <dbReference type="SMART" id="SM00827"/>
    </source>
</evidence>
<dbReference type="EC" id="2.3.1.39" evidence="1"/>
<feature type="domain" description="Malonyl-CoA:ACP transacylase (MAT)" evidence="5">
    <location>
        <begin position="7"/>
        <end position="318"/>
    </location>
</feature>
<evidence type="ECO:0000256" key="1">
    <source>
        <dbReference type="ARBA" id="ARBA00013258"/>
    </source>
</evidence>
<comment type="caution">
    <text evidence="6">The sequence shown here is derived from an EMBL/GenBank/DDBJ whole genome shotgun (WGS) entry which is preliminary data.</text>
</comment>
<dbReference type="Gene3D" id="3.40.366.10">
    <property type="entry name" value="Malonyl-Coenzyme A Acyl Carrier Protein, domain 2"/>
    <property type="match status" value="1"/>
</dbReference>
<dbReference type="PANTHER" id="PTHR42681">
    <property type="entry name" value="MALONYL-COA-ACYL CARRIER PROTEIN TRANSACYLASE, MITOCHONDRIAL"/>
    <property type="match status" value="1"/>
</dbReference>
<dbReference type="InterPro" id="IPR001227">
    <property type="entry name" value="Ac_transferase_dom_sf"/>
</dbReference>
<dbReference type="Proteomes" id="UP000617979">
    <property type="component" value="Unassembled WGS sequence"/>
</dbReference>
<dbReference type="Gene3D" id="3.30.70.250">
    <property type="entry name" value="Malonyl-CoA ACP transacylase, ACP-binding"/>
    <property type="match status" value="1"/>
</dbReference>
<dbReference type="PANTHER" id="PTHR42681:SF1">
    <property type="entry name" value="MALONYL-COA-ACYL CARRIER PROTEIN TRANSACYLASE, MITOCHONDRIAL"/>
    <property type="match status" value="1"/>
</dbReference>
<keyword evidence="7" id="KW-1185">Reference proteome</keyword>
<proteinExistence type="predicted"/>
<protein>
    <recommendedName>
        <fullName evidence="1">[acyl-carrier-protein] S-malonyltransferase</fullName>
        <ecNumber evidence="1">2.3.1.39</ecNumber>
    </recommendedName>
</protein>
<dbReference type="SUPFAM" id="SSF52151">
    <property type="entry name" value="FabD/lysophospholipase-like"/>
    <property type="match status" value="1"/>
</dbReference>
<name>A0ABQ1G620_9BACL</name>
<dbReference type="EMBL" id="BMEX01000002">
    <property type="protein sequence ID" value="GGA37479.1"/>
    <property type="molecule type" value="Genomic_DNA"/>
</dbReference>
<accession>A0ABQ1G620</accession>
<reference evidence="7" key="1">
    <citation type="journal article" date="2019" name="Int. J. Syst. Evol. Microbiol.">
        <title>The Global Catalogue of Microorganisms (GCM) 10K type strain sequencing project: providing services to taxonomists for standard genome sequencing and annotation.</title>
        <authorList>
            <consortium name="The Broad Institute Genomics Platform"/>
            <consortium name="The Broad Institute Genome Sequencing Center for Infectious Disease"/>
            <person name="Wu L."/>
            <person name="Ma J."/>
        </authorList>
    </citation>
    <scope>NUCLEOTIDE SEQUENCE [LARGE SCALE GENOMIC DNA]</scope>
    <source>
        <strain evidence="7">CGMCC 1.12404</strain>
    </source>
</reference>
<dbReference type="RefSeq" id="WP_188430106.1">
    <property type="nucleotide sequence ID" value="NZ_BMEX01000002.1"/>
</dbReference>
<dbReference type="SMART" id="SM00827">
    <property type="entry name" value="PKS_AT"/>
    <property type="match status" value="1"/>
</dbReference>
<evidence type="ECO:0000313" key="7">
    <source>
        <dbReference type="Proteomes" id="UP000617979"/>
    </source>
</evidence>
<keyword evidence="3" id="KW-0012">Acyltransferase</keyword>